<dbReference type="SUPFAM" id="SSF55073">
    <property type="entry name" value="Nucleotide cyclase"/>
    <property type="match status" value="1"/>
</dbReference>
<gene>
    <name evidence="4" type="ORF">APX70_00872</name>
</gene>
<dbReference type="GO" id="GO:0005886">
    <property type="term" value="C:plasma membrane"/>
    <property type="evidence" value="ECO:0007669"/>
    <property type="project" value="TreeGrafter"/>
</dbReference>
<accession>A0A3M3B373</accession>
<dbReference type="GO" id="GO:0052621">
    <property type="term" value="F:diguanylate cyclase activity"/>
    <property type="evidence" value="ECO:0007669"/>
    <property type="project" value="UniProtKB-EC"/>
</dbReference>
<dbReference type="InterPro" id="IPR029787">
    <property type="entry name" value="Nucleotide_cyclase"/>
</dbReference>
<evidence type="ECO:0000313" key="5">
    <source>
        <dbReference type="Proteomes" id="UP000282378"/>
    </source>
</evidence>
<dbReference type="InterPro" id="IPR000160">
    <property type="entry name" value="GGDEF_dom"/>
</dbReference>
<dbReference type="PANTHER" id="PTHR45138">
    <property type="entry name" value="REGULATORY COMPONENTS OF SENSORY TRANSDUCTION SYSTEM"/>
    <property type="match status" value="1"/>
</dbReference>
<proteinExistence type="predicted"/>
<dbReference type="Pfam" id="PF00990">
    <property type="entry name" value="GGDEF"/>
    <property type="match status" value="1"/>
</dbReference>
<dbReference type="EMBL" id="RBNL01000172">
    <property type="protein sequence ID" value="RMM07117.1"/>
    <property type="molecule type" value="Genomic_DNA"/>
</dbReference>
<dbReference type="EC" id="2.7.7.65" evidence="1"/>
<dbReference type="NCBIfam" id="TIGR00254">
    <property type="entry name" value="GGDEF"/>
    <property type="match status" value="1"/>
</dbReference>
<name>A0A3M3B373_PSEYM</name>
<dbReference type="InterPro" id="IPR043128">
    <property type="entry name" value="Rev_trsase/Diguanyl_cyclase"/>
</dbReference>
<sequence length="69" mass="7790">RPRKTDFIGRYGGEEFAIVMPDTDIHNAHKVLDEIRHRFAEIHYPAQPADLFCTFSAGVVCLGADDDSR</sequence>
<evidence type="ECO:0000256" key="1">
    <source>
        <dbReference type="ARBA" id="ARBA00012528"/>
    </source>
</evidence>
<dbReference type="AlphaFoldDB" id="A0A3M3B373"/>
<feature type="non-terminal residue" evidence="4">
    <location>
        <position position="69"/>
    </location>
</feature>
<dbReference type="InterPro" id="IPR050469">
    <property type="entry name" value="Diguanylate_Cyclase"/>
</dbReference>
<dbReference type="PANTHER" id="PTHR45138:SF9">
    <property type="entry name" value="DIGUANYLATE CYCLASE DGCM-RELATED"/>
    <property type="match status" value="1"/>
</dbReference>
<reference evidence="4 5" key="1">
    <citation type="submission" date="2018-08" db="EMBL/GenBank/DDBJ databases">
        <title>Recombination of ecologically and evolutionarily significant loci maintains genetic cohesion in the Pseudomonas syringae species complex.</title>
        <authorList>
            <person name="Dillon M."/>
            <person name="Thakur S."/>
            <person name="Almeida R.N.D."/>
            <person name="Weir B.S."/>
            <person name="Guttman D.S."/>
        </authorList>
    </citation>
    <scope>NUCLEOTIDE SEQUENCE [LARGE SCALE GENOMIC DNA]</scope>
    <source>
        <strain evidence="4 5">88_10</strain>
    </source>
</reference>
<dbReference type="Gene3D" id="3.30.70.270">
    <property type="match status" value="1"/>
</dbReference>
<dbReference type="GO" id="GO:1902201">
    <property type="term" value="P:negative regulation of bacterial-type flagellum-dependent cell motility"/>
    <property type="evidence" value="ECO:0007669"/>
    <property type="project" value="TreeGrafter"/>
</dbReference>
<dbReference type="GO" id="GO:0043709">
    <property type="term" value="P:cell adhesion involved in single-species biofilm formation"/>
    <property type="evidence" value="ECO:0007669"/>
    <property type="project" value="TreeGrafter"/>
</dbReference>
<comment type="catalytic activity">
    <reaction evidence="2">
        <text>2 GTP = 3',3'-c-di-GMP + 2 diphosphate</text>
        <dbReference type="Rhea" id="RHEA:24898"/>
        <dbReference type="ChEBI" id="CHEBI:33019"/>
        <dbReference type="ChEBI" id="CHEBI:37565"/>
        <dbReference type="ChEBI" id="CHEBI:58805"/>
        <dbReference type="EC" id="2.7.7.65"/>
    </reaction>
</comment>
<feature type="domain" description="GGDEF" evidence="3">
    <location>
        <begin position="1"/>
        <end position="69"/>
    </location>
</feature>
<dbReference type="Proteomes" id="UP000282378">
    <property type="component" value="Unassembled WGS sequence"/>
</dbReference>
<evidence type="ECO:0000259" key="3">
    <source>
        <dbReference type="PROSITE" id="PS50887"/>
    </source>
</evidence>
<evidence type="ECO:0000256" key="2">
    <source>
        <dbReference type="ARBA" id="ARBA00034247"/>
    </source>
</evidence>
<evidence type="ECO:0000313" key="4">
    <source>
        <dbReference type="EMBL" id="RMM07117.1"/>
    </source>
</evidence>
<organism evidence="4 5">
    <name type="scientific">Pseudomonas syringae pv. maculicola</name>
    <dbReference type="NCBI Taxonomy" id="59511"/>
    <lineage>
        <taxon>Bacteria</taxon>
        <taxon>Pseudomonadati</taxon>
        <taxon>Pseudomonadota</taxon>
        <taxon>Gammaproteobacteria</taxon>
        <taxon>Pseudomonadales</taxon>
        <taxon>Pseudomonadaceae</taxon>
        <taxon>Pseudomonas</taxon>
    </lineage>
</organism>
<dbReference type="PROSITE" id="PS50887">
    <property type="entry name" value="GGDEF"/>
    <property type="match status" value="1"/>
</dbReference>
<comment type="caution">
    <text evidence="4">The sequence shown here is derived from an EMBL/GenBank/DDBJ whole genome shotgun (WGS) entry which is preliminary data.</text>
</comment>
<feature type="non-terminal residue" evidence="4">
    <location>
        <position position="1"/>
    </location>
</feature>
<protein>
    <recommendedName>
        <fullName evidence="1">diguanylate cyclase</fullName>
        <ecNumber evidence="1">2.7.7.65</ecNumber>
    </recommendedName>
</protein>